<dbReference type="InterPro" id="IPR013088">
    <property type="entry name" value="Znf_NHR/GATA"/>
</dbReference>
<feature type="domain" description="Nuclear receptor" evidence="10">
    <location>
        <begin position="15"/>
        <end position="62"/>
    </location>
</feature>
<evidence type="ECO:0000256" key="7">
    <source>
        <dbReference type="ARBA" id="ARBA00023170"/>
    </source>
</evidence>
<keyword evidence="6" id="KW-0804">Transcription</keyword>
<evidence type="ECO:0000256" key="1">
    <source>
        <dbReference type="ARBA" id="ARBA00022723"/>
    </source>
</evidence>
<feature type="region of interest" description="Disordered" evidence="9">
    <location>
        <begin position="73"/>
        <end position="93"/>
    </location>
</feature>
<feature type="compositionally biased region" description="Low complexity" evidence="9">
    <location>
        <begin position="77"/>
        <end position="92"/>
    </location>
</feature>
<dbReference type="InterPro" id="IPR036638">
    <property type="entry name" value="HLH_DNA-bd_sf"/>
</dbReference>
<feature type="non-terminal residue" evidence="11">
    <location>
        <position position="1"/>
    </location>
</feature>
<dbReference type="PROSITE" id="PS51030">
    <property type="entry name" value="NUCLEAR_REC_DBD_2"/>
    <property type="match status" value="1"/>
</dbReference>
<evidence type="ECO:0000313" key="12">
    <source>
        <dbReference type="Proteomes" id="UP000230423"/>
    </source>
</evidence>
<proteinExistence type="predicted"/>
<dbReference type="SUPFAM" id="SSF48508">
    <property type="entry name" value="Nuclear receptor ligand-binding domain"/>
    <property type="match status" value="1"/>
</dbReference>
<dbReference type="PANTHER" id="PTHR46587:SF7">
    <property type="entry name" value="NUCLEAR HORMONE RECEPTOR FAMILY MEMBER NHR-19"/>
    <property type="match status" value="1"/>
</dbReference>
<dbReference type="Gene3D" id="1.10.565.10">
    <property type="entry name" value="Retinoid X Receptor"/>
    <property type="match status" value="1"/>
</dbReference>
<dbReference type="SUPFAM" id="SSF47459">
    <property type="entry name" value="HLH, helix-loop-helix DNA-binding domain"/>
    <property type="match status" value="1"/>
</dbReference>
<keyword evidence="12" id="KW-1185">Reference proteome</keyword>
<dbReference type="EMBL" id="KZ345713">
    <property type="protein sequence ID" value="PIO72301.1"/>
    <property type="molecule type" value="Genomic_DNA"/>
</dbReference>
<sequence>DDEFDKLSIHFKAGKRAVVQRQDTTCKRESQCDVAQAARKACRACRYRKCLECGMSREALQPRRDLIGCRRVRTRQTVSTPSPTEPSTSSSDPFREHQLLLIERLTHIDQKIRRKKFEIVRAKKEAMNLAETVLAGSSQNDGNNKLMIMLAKDISNVTQTDLLMMLEWVAKPLRRLQLFPEELVVLKIIMLFNVGNHNERFGNLILMISGVISAASAMLESYQFMAFLSTPVFNSLYNGGLFPVPRPATDNPLPSAKKKVIDPFDPEASVPLPYQLEEQEKRISKVDTLRLAIRYIKHLEAVLQNEEHIYKCSCFEGFAEESEGHVQIDVNVRNVEQRFIENQLKYT</sequence>
<evidence type="ECO:0000313" key="11">
    <source>
        <dbReference type="EMBL" id="PIO72301.1"/>
    </source>
</evidence>
<dbReference type="InterPro" id="IPR011598">
    <property type="entry name" value="bHLH_dom"/>
</dbReference>
<dbReference type="PANTHER" id="PTHR46587">
    <property type="entry name" value="NUCLEAR HORMONE RECEPTOR FAMILY"/>
    <property type="match status" value="1"/>
</dbReference>
<dbReference type="InterPro" id="IPR001628">
    <property type="entry name" value="Znf_hrmn_rcpt"/>
</dbReference>
<keyword evidence="8" id="KW-0539">Nucleus</keyword>
<dbReference type="Pfam" id="PF00010">
    <property type="entry name" value="HLH"/>
    <property type="match status" value="1"/>
</dbReference>
<protein>
    <submittedName>
        <fullName evidence="11">Zinc finger, C4 type</fullName>
    </submittedName>
</protein>
<name>A0A2G9UPV1_TELCI</name>
<gene>
    <name evidence="11" type="ORF">TELCIR_05775</name>
</gene>
<dbReference type="GO" id="GO:0043565">
    <property type="term" value="F:sequence-specific DNA binding"/>
    <property type="evidence" value="ECO:0007669"/>
    <property type="project" value="InterPro"/>
</dbReference>
<evidence type="ECO:0000256" key="5">
    <source>
        <dbReference type="ARBA" id="ARBA00023125"/>
    </source>
</evidence>
<keyword evidence="7" id="KW-0675">Receptor</keyword>
<dbReference type="Gene3D" id="3.30.50.10">
    <property type="entry name" value="Erythroid Transcription Factor GATA-1, subunit A"/>
    <property type="match status" value="1"/>
</dbReference>
<keyword evidence="5" id="KW-0238">DNA-binding</keyword>
<keyword evidence="1" id="KW-0479">Metal-binding</keyword>
<dbReference type="GO" id="GO:0008270">
    <property type="term" value="F:zinc ion binding"/>
    <property type="evidence" value="ECO:0007669"/>
    <property type="project" value="UniProtKB-KW"/>
</dbReference>
<dbReference type="SMART" id="SM00399">
    <property type="entry name" value="ZnF_C4"/>
    <property type="match status" value="1"/>
</dbReference>
<reference evidence="11 12" key="1">
    <citation type="submission" date="2015-09" db="EMBL/GenBank/DDBJ databases">
        <title>Draft genome of the parasitic nematode Teladorsagia circumcincta isolate WARC Sus (inbred).</title>
        <authorList>
            <person name="Mitreva M."/>
        </authorList>
    </citation>
    <scope>NUCLEOTIDE SEQUENCE [LARGE SCALE GENOMIC DNA]</scope>
    <source>
        <strain evidence="11 12">S</strain>
    </source>
</reference>
<evidence type="ECO:0000256" key="4">
    <source>
        <dbReference type="ARBA" id="ARBA00023015"/>
    </source>
</evidence>
<dbReference type="Proteomes" id="UP000230423">
    <property type="component" value="Unassembled WGS sequence"/>
</dbReference>
<dbReference type="Gene3D" id="4.10.280.10">
    <property type="entry name" value="Helix-loop-helix DNA-binding domain"/>
    <property type="match status" value="1"/>
</dbReference>
<dbReference type="GO" id="GO:0046983">
    <property type="term" value="F:protein dimerization activity"/>
    <property type="evidence" value="ECO:0007669"/>
    <property type="project" value="InterPro"/>
</dbReference>
<keyword evidence="4" id="KW-0805">Transcription regulation</keyword>
<evidence type="ECO:0000259" key="10">
    <source>
        <dbReference type="PROSITE" id="PS51030"/>
    </source>
</evidence>
<organism evidence="11 12">
    <name type="scientific">Teladorsagia circumcincta</name>
    <name type="common">Brown stomach worm</name>
    <name type="synonym">Ostertagia circumcincta</name>
    <dbReference type="NCBI Taxonomy" id="45464"/>
    <lineage>
        <taxon>Eukaryota</taxon>
        <taxon>Metazoa</taxon>
        <taxon>Ecdysozoa</taxon>
        <taxon>Nematoda</taxon>
        <taxon>Chromadorea</taxon>
        <taxon>Rhabditida</taxon>
        <taxon>Rhabditina</taxon>
        <taxon>Rhabditomorpha</taxon>
        <taxon>Strongyloidea</taxon>
        <taxon>Trichostrongylidae</taxon>
        <taxon>Teladorsagia</taxon>
    </lineage>
</organism>
<dbReference type="InterPro" id="IPR035500">
    <property type="entry name" value="NHR-like_dom_sf"/>
</dbReference>
<keyword evidence="3" id="KW-0862">Zinc</keyword>
<evidence type="ECO:0000256" key="8">
    <source>
        <dbReference type="ARBA" id="ARBA00023242"/>
    </source>
</evidence>
<accession>A0A2G9UPV1</accession>
<dbReference type="OrthoDB" id="5771769at2759"/>
<evidence type="ECO:0000256" key="2">
    <source>
        <dbReference type="ARBA" id="ARBA00022771"/>
    </source>
</evidence>
<evidence type="ECO:0000256" key="9">
    <source>
        <dbReference type="SAM" id="MobiDB-lite"/>
    </source>
</evidence>
<dbReference type="AlphaFoldDB" id="A0A2G9UPV1"/>
<dbReference type="Pfam" id="PF00105">
    <property type="entry name" value="zf-C4"/>
    <property type="match status" value="1"/>
</dbReference>
<evidence type="ECO:0000256" key="6">
    <source>
        <dbReference type="ARBA" id="ARBA00023163"/>
    </source>
</evidence>
<dbReference type="SUPFAM" id="SSF57716">
    <property type="entry name" value="Glucocorticoid receptor-like (DNA-binding domain)"/>
    <property type="match status" value="1"/>
</dbReference>
<dbReference type="GO" id="GO:0003700">
    <property type="term" value="F:DNA-binding transcription factor activity"/>
    <property type="evidence" value="ECO:0007669"/>
    <property type="project" value="InterPro"/>
</dbReference>
<keyword evidence="2" id="KW-0863">Zinc-finger</keyword>
<evidence type="ECO:0000256" key="3">
    <source>
        <dbReference type="ARBA" id="ARBA00022833"/>
    </source>
</evidence>